<dbReference type="SUPFAM" id="SSF56672">
    <property type="entry name" value="DNA/RNA polymerases"/>
    <property type="match status" value="1"/>
</dbReference>
<accession>Q1Q0T1</accession>
<dbReference type="PANTHER" id="PTHR11076:SF33">
    <property type="entry name" value="DNA POLYMERASE KAPPA"/>
    <property type="match status" value="1"/>
</dbReference>
<dbReference type="GO" id="GO:0006281">
    <property type="term" value="P:DNA repair"/>
    <property type="evidence" value="ECO:0007669"/>
    <property type="project" value="UniProtKB-KW"/>
</dbReference>
<reference evidence="15 18" key="5">
    <citation type="submission" date="2020-02" db="EMBL/GenBank/DDBJ databases">
        <title>Newly sequenced genome of strain CSTR1 showed variability in Candidatus Kuenenia stuttgartiensis genomes.</title>
        <authorList>
            <person name="Ding C."/>
            <person name="Adrian L."/>
        </authorList>
    </citation>
    <scope>NUCLEOTIDE SEQUENCE [LARGE SCALE GENOMIC DNA]</scope>
    <source>
        <strain evidence="15 18">CSTR1</strain>
    </source>
</reference>
<comment type="catalytic activity">
    <reaction evidence="12">
        <text>DNA(n) + a 2'-deoxyribonucleoside 5'-triphosphate = DNA(n+1) + diphosphate</text>
        <dbReference type="Rhea" id="RHEA:22508"/>
        <dbReference type="Rhea" id="RHEA-COMP:17339"/>
        <dbReference type="Rhea" id="RHEA-COMP:17340"/>
        <dbReference type="ChEBI" id="CHEBI:33019"/>
        <dbReference type="ChEBI" id="CHEBI:61560"/>
        <dbReference type="ChEBI" id="CHEBI:173112"/>
        <dbReference type="EC" id="2.7.7.7"/>
    </reaction>
</comment>
<keyword evidence="5 15" id="KW-0548">Nucleotidyltransferase</keyword>
<reference evidence="16" key="3">
    <citation type="submission" date="2017-10" db="EMBL/GenBank/DDBJ databases">
        <authorList>
            <person name="Banno H."/>
            <person name="Chua N.-H."/>
        </authorList>
    </citation>
    <scope>NUCLEOTIDE SEQUENCE [LARGE SCALE GENOMIC DNA]</scope>
    <source>
        <strain evidence="16">Kuenenia_mbr1_ru-nijmegen</strain>
    </source>
</reference>
<keyword evidence="6" id="KW-0235">DNA replication</keyword>
<evidence type="ECO:0000256" key="2">
    <source>
        <dbReference type="ARBA" id="ARBA00012417"/>
    </source>
</evidence>
<dbReference type="CDD" id="cd03586">
    <property type="entry name" value="PolY_Pol_IV_kappa"/>
    <property type="match status" value="1"/>
</dbReference>
<sequence>MSKVSGDEWGLEANGLQPTSYSRYTPAIEVYSVDEVFLDIAGSIPLFNSIEHIAKKIKQDIHKHLGRLTCSIGIAPNKLLAKLGSDMKKPDGLFIIEEKDIRSLLENLPVQELWGIGPKLAKHLAAIGITTCGELGRAQVTQLKHTFGIIGERLVLIAQGIDDSPVIPSEKESDAKSVGHSMTLEKDILDKETIERMILQLSEMVGRRMRKGGYSGRTVTLTIRYSDFSTLTKSKTIGTPINDGLNIYLVACDILNATRPCHPIRLLGVCLSNLHKDYTQIPLFPAERTKQKVVRVMDEINNRYGEFSITSGTLMNRYHHKGVISPAWRPKGIKCINFANQVRKKKPS</sequence>
<dbReference type="GO" id="GO:0046872">
    <property type="term" value="F:metal ion binding"/>
    <property type="evidence" value="ECO:0007669"/>
    <property type="project" value="UniProtKB-KW"/>
</dbReference>
<dbReference type="PROSITE" id="PS50173">
    <property type="entry name" value="UMUC"/>
    <property type="match status" value="1"/>
</dbReference>
<dbReference type="Gene3D" id="3.30.70.270">
    <property type="match status" value="1"/>
</dbReference>
<reference evidence="14" key="1">
    <citation type="journal article" date="2006" name="Nature">
        <title>Deciphering the evolution and metabolism of an anammox bacterium from a community genome.</title>
        <authorList>
            <person name="Strous M."/>
            <person name="Pelletier E."/>
            <person name="Mangenot S."/>
            <person name="Rattei T."/>
            <person name="Lehner A."/>
            <person name="Taylor M.W."/>
            <person name="Horn M."/>
            <person name="Daims H."/>
            <person name="Bartol-Mavel D."/>
            <person name="Wincker P."/>
            <person name="Barbe V."/>
            <person name="Fonknechten N."/>
            <person name="Vallenet D."/>
            <person name="Segurens B."/>
            <person name="Schenowitz-Truong C."/>
            <person name="Medigue C."/>
            <person name="Collingro A."/>
            <person name="Snel B."/>
            <person name="Dutilh B.E."/>
            <person name="OpDenCamp H.J.M."/>
            <person name="vanDerDrift C."/>
            <person name="Cirpus I."/>
            <person name="vanDePas-Schoonen K.T."/>
            <person name="Harhangi H.R."/>
            <person name="vanNiftrik L."/>
            <person name="Schmid M."/>
            <person name="Keltjens J."/>
            <person name="vanDeVossenberg J."/>
            <person name="Kartal B."/>
            <person name="Meier H."/>
            <person name="Frishman D."/>
            <person name="Huynen M.A."/>
            <person name="Mewes H."/>
            <person name="Weissenbach J."/>
            <person name="Jetten M.S.M."/>
            <person name="Wagner M."/>
            <person name="LePaslier D."/>
        </authorList>
    </citation>
    <scope>NUCLEOTIDE SEQUENCE</scope>
</reference>
<dbReference type="GO" id="GO:0009432">
    <property type="term" value="P:SOS response"/>
    <property type="evidence" value="ECO:0007669"/>
    <property type="project" value="TreeGrafter"/>
</dbReference>
<dbReference type="GO" id="GO:0005829">
    <property type="term" value="C:cytosol"/>
    <property type="evidence" value="ECO:0007669"/>
    <property type="project" value="TreeGrafter"/>
</dbReference>
<dbReference type="Proteomes" id="UP000221734">
    <property type="component" value="Chromosome Kuenenia_stuttgartiensis_MBR1"/>
</dbReference>
<proteinExistence type="inferred from homology"/>
<reference evidence="17" key="4">
    <citation type="submission" date="2017-10" db="EMBL/GenBank/DDBJ databases">
        <authorList>
            <person name="Frank J."/>
        </authorList>
    </citation>
    <scope>NUCLEOTIDE SEQUENCE [LARGE SCALE GENOMIC DNA]</scope>
</reference>
<evidence type="ECO:0000313" key="18">
    <source>
        <dbReference type="Proteomes" id="UP000501926"/>
    </source>
</evidence>
<protein>
    <recommendedName>
        <fullName evidence="2">DNA-directed DNA polymerase</fullName>
        <ecNumber evidence="2">2.7.7.7</ecNumber>
    </recommendedName>
</protein>
<name>Q1Q0T1_KUEST</name>
<dbReference type="EMBL" id="LT934425">
    <property type="protein sequence ID" value="SOH05201.1"/>
    <property type="molecule type" value="Genomic_DNA"/>
</dbReference>
<dbReference type="EMBL" id="CT573071">
    <property type="protein sequence ID" value="CAJ73614.1"/>
    <property type="molecule type" value="Genomic_DNA"/>
</dbReference>
<dbReference type="Pfam" id="PF11798">
    <property type="entry name" value="IMS_HHH"/>
    <property type="match status" value="1"/>
</dbReference>
<comment type="similarity">
    <text evidence="1">Belongs to the DNA polymerase type-Y family.</text>
</comment>
<dbReference type="InterPro" id="IPR024728">
    <property type="entry name" value="PolY_HhH_motif"/>
</dbReference>
<dbReference type="EC" id="2.7.7.7" evidence="2"/>
<dbReference type="Gene3D" id="3.30.1490.100">
    <property type="entry name" value="DNA polymerase, Y-family, little finger domain"/>
    <property type="match status" value="1"/>
</dbReference>
<dbReference type="Gene3D" id="1.10.150.20">
    <property type="entry name" value="5' to 3' exonuclease, C-terminal subdomain"/>
    <property type="match status" value="1"/>
</dbReference>
<evidence type="ECO:0000256" key="4">
    <source>
        <dbReference type="ARBA" id="ARBA00022679"/>
    </source>
</evidence>
<dbReference type="InterPro" id="IPR043128">
    <property type="entry name" value="Rev_trsase/Diguanyl_cyclase"/>
</dbReference>
<dbReference type="SUPFAM" id="SSF100879">
    <property type="entry name" value="Lesion bypass DNA polymerase (Y-family), little finger domain"/>
    <property type="match status" value="1"/>
</dbReference>
<dbReference type="InterPro" id="IPR022880">
    <property type="entry name" value="DNApol_IV"/>
</dbReference>
<keyword evidence="8" id="KW-0227">DNA damage</keyword>
<dbReference type="FunFam" id="3.30.1490.100:FF:000004">
    <property type="entry name" value="DNA polymerase IV"/>
    <property type="match status" value="1"/>
</dbReference>
<evidence type="ECO:0000256" key="3">
    <source>
        <dbReference type="ARBA" id="ARBA00022457"/>
    </source>
</evidence>
<evidence type="ECO:0000256" key="1">
    <source>
        <dbReference type="ARBA" id="ARBA00010945"/>
    </source>
</evidence>
<keyword evidence="17" id="KW-1185">Reference proteome</keyword>
<dbReference type="GO" id="GO:0006260">
    <property type="term" value="P:DNA replication"/>
    <property type="evidence" value="ECO:0007669"/>
    <property type="project" value="UniProtKB-KW"/>
</dbReference>
<dbReference type="KEGG" id="kst:KSMBR1_2714"/>
<dbReference type="AlphaFoldDB" id="Q1Q0T1"/>
<dbReference type="Proteomes" id="UP000501926">
    <property type="component" value="Chromosome"/>
</dbReference>
<dbReference type="InterPro" id="IPR036775">
    <property type="entry name" value="DNA_pol_Y-fam_lit_finger_sf"/>
</dbReference>
<dbReference type="InterPro" id="IPR043502">
    <property type="entry name" value="DNA/RNA_pol_sf"/>
</dbReference>
<dbReference type="GO" id="GO:0003887">
    <property type="term" value="F:DNA-directed DNA polymerase activity"/>
    <property type="evidence" value="ECO:0007669"/>
    <property type="project" value="UniProtKB-KW"/>
</dbReference>
<evidence type="ECO:0000313" key="16">
    <source>
        <dbReference type="EMBL" id="SOH05201.1"/>
    </source>
</evidence>
<reference evidence="14" key="2">
    <citation type="submission" date="2006-01" db="EMBL/GenBank/DDBJ databases">
        <authorList>
            <person name="Genoscope"/>
        </authorList>
    </citation>
    <scope>NUCLEOTIDE SEQUENCE</scope>
</reference>
<evidence type="ECO:0000259" key="13">
    <source>
        <dbReference type="PROSITE" id="PS50173"/>
    </source>
</evidence>
<dbReference type="Pfam" id="PF00817">
    <property type="entry name" value="IMS"/>
    <property type="match status" value="1"/>
</dbReference>
<evidence type="ECO:0000256" key="12">
    <source>
        <dbReference type="ARBA" id="ARBA00049244"/>
    </source>
</evidence>
<evidence type="ECO:0000256" key="9">
    <source>
        <dbReference type="ARBA" id="ARBA00022842"/>
    </source>
</evidence>
<evidence type="ECO:0000313" key="17">
    <source>
        <dbReference type="Proteomes" id="UP000221734"/>
    </source>
</evidence>
<evidence type="ECO:0000256" key="5">
    <source>
        <dbReference type="ARBA" id="ARBA00022695"/>
    </source>
</evidence>
<dbReference type="GO" id="GO:0003684">
    <property type="term" value="F:damaged DNA binding"/>
    <property type="evidence" value="ECO:0007669"/>
    <property type="project" value="InterPro"/>
</dbReference>
<keyword evidence="10" id="KW-0239">DNA-directed DNA polymerase</keyword>
<evidence type="ECO:0000313" key="15">
    <source>
        <dbReference type="EMBL" id="QII10649.1"/>
    </source>
</evidence>
<evidence type="ECO:0000256" key="10">
    <source>
        <dbReference type="ARBA" id="ARBA00022932"/>
    </source>
</evidence>
<keyword evidence="9" id="KW-0460">Magnesium</keyword>
<dbReference type="Pfam" id="PF11799">
    <property type="entry name" value="IMS_C"/>
    <property type="match status" value="1"/>
</dbReference>
<evidence type="ECO:0000256" key="6">
    <source>
        <dbReference type="ARBA" id="ARBA00022705"/>
    </source>
</evidence>
<gene>
    <name evidence="15" type="ORF">KsCSTR_12700</name>
    <name evidence="16" type="ORF">KSMBR1_2714</name>
    <name evidence="14" type="ORF">kuste2862</name>
</gene>
<keyword evidence="11" id="KW-0234">DNA repair</keyword>
<keyword evidence="3" id="KW-0515">Mutator protein</keyword>
<dbReference type="InterPro" id="IPR017961">
    <property type="entry name" value="DNA_pol_Y-fam_little_finger"/>
</dbReference>
<keyword evidence="7" id="KW-0479">Metal-binding</keyword>
<evidence type="ECO:0000256" key="11">
    <source>
        <dbReference type="ARBA" id="ARBA00023204"/>
    </source>
</evidence>
<dbReference type="EMBL" id="CP049055">
    <property type="protein sequence ID" value="QII10649.1"/>
    <property type="molecule type" value="Genomic_DNA"/>
</dbReference>
<evidence type="ECO:0000256" key="7">
    <source>
        <dbReference type="ARBA" id="ARBA00022723"/>
    </source>
</evidence>
<evidence type="ECO:0000256" key="8">
    <source>
        <dbReference type="ARBA" id="ARBA00022763"/>
    </source>
</evidence>
<dbReference type="InterPro" id="IPR050116">
    <property type="entry name" value="DNA_polymerase-Y"/>
</dbReference>
<organism evidence="14">
    <name type="scientific">Kuenenia stuttgartiensis</name>
    <dbReference type="NCBI Taxonomy" id="174633"/>
    <lineage>
        <taxon>Bacteria</taxon>
        <taxon>Pseudomonadati</taxon>
        <taxon>Planctomycetota</taxon>
        <taxon>Candidatus Brocadiia</taxon>
        <taxon>Candidatus Brocadiales</taxon>
        <taxon>Candidatus Brocadiaceae</taxon>
        <taxon>Candidatus Kuenenia</taxon>
    </lineage>
</organism>
<dbReference type="RefSeq" id="WP_099325813.1">
    <property type="nucleotide sequence ID" value="NZ_CP049055.1"/>
</dbReference>
<evidence type="ECO:0000313" key="14">
    <source>
        <dbReference type="EMBL" id="CAJ73614.1"/>
    </source>
</evidence>
<dbReference type="OrthoDB" id="9808813at2"/>
<dbReference type="InterPro" id="IPR001126">
    <property type="entry name" value="UmuC"/>
</dbReference>
<dbReference type="PANTHER" id="PTHR11076">
    <property type="entry name" value="DNA REPAIR POLYMERASE UMUC / TRANSFERASE FAMILY MEMBER"/>
    <property type="match status" value="1"/>
</dbReference>
<feature type="domain" description="UmuC" evidence="13">
    <location>
        <begin position="19"/>
        <end position="117"/>
    </location>
</feature>
<dbReference type="GO" id="GO:0042276">
    <property type="term" value="P:error-prone translesion synthesis"/>
    <property type="evidence" value="ECO:0007669"/>
    <property type="project" value="TreeGrafter"/>
</dbReference>
<keyword evidence="4 15" id="KW-0808">Transferase</keyword>